<reference evidence="2" key="1">
    <citation type="submission" date="2022-06" db="EMBL/GenBank/DDBJ databases">
        <title>Complete genome sequences of two strains of the flax pathogen Septoria linicola.</title>
        <authorList>
            <person name="Lapalu N."/>
            <person name="Simon A."/>
            <person name="Demenou B."/>
            <person name="Paumier D."/>
            <person name="Guillot M.-P."/>
            <person name="Gout L."/>
            <person name="Valade R."/>
        </authorList>
    </citation>
    <scope>NUCLEOTIDE SEQUENCE</scope>
    <source>
        <strain evidence="2">SE15195</strain>
    </source>
</reference>
<dbReference type="AlphaFoldDB" id="A0A9Q9AVV0"/>
<keyword evidence="3" id="KW-1185">Reference proteome</keyword>
<evidence type="ECO:0000313" key="3">
    <source>
        <dbReference type="Proteomes" id="UP001056384"/>
    </source>
</evidence>
<name>A0A9Q9AVV0_9PEZI</name>
<feature type="region of interest" description="Disordered" evidence="1">
    <location>
        <begin position="141"/>
        <end position="164"/>
    </location>
</feature>
<dbReference type="EMBL" id="CP099422">
    <property type="protein sequence ID" value="USW53500.1"/>
    <property type="molecule type" value="Genomic_DNA"/>
</dbReference>
<proteinExistence type="predicted"/>
<evidence type="ECO:0000313" key="2">
    <source>
        <dbReference type="EMBL" id="USW53500.1"/>
    </source>
</evidence>
<organism evidence="2 3">
    <name type="scientific">Septoria linicola</name>
    <dbReference type="NCBI Taxonomy" id="215465"/>
    <lineage>
        <taxon>Eukaryota</taxon>
        <taxon>Fungi</taxon>
        <taxon>Dikarya</taxon>
        <taxon>Ascomycota</taxon>
        <taxon>Pezizomycotina</taxon>
        <taxon>Dothideomycetes</taxon>
        <taxon>Dothideomycetidae</taxon>
        <taxon>Mycosphaerellales</taxon>
        <taxon>Mycosphaerellaceae</taxon>
        <taxon>Septoria</taxon>
    </lineage>
</organism>
<sequence>MAERNTTAPLDLPPPGVDAMEFYMQRARTLAAARASLAPAPAPNPASKSLSFDDRLKLERAIAKSEKLTSDAQAQLERPVLAPFELTPLEQVEEDNAKAKQYSESLTKKLHDHKLTQIQTLHVSVMATIERIEAKQLLPSRPQTSRIPRPITASTLAPEPQARPSRIPRLADLEACAPAYQSGKTFFERLNKTD</sequence>
<dbReference type="Proteomes" id="UP001056384">
    <property type="component" value="Chromosome 5"/>
</dbReference>
<evidence type="ECO:0000256" key="1">
    <source>
        <dbReference type="SAM" id="MobiDB-lite"/>
    </source>
</evidence>
<gene>
    <name evidence="2" type="ORF">Slin15195_G068190</name>
</gene>
<protein>
    <submittedName>
        <fullName evidence="2">Uncharacterized protein</fullName>
    </submittedName>
</protein>
<accession>A0A9Q9AVV0</accession>